<gene>
    <name evidence="2" type="ORF">PROFUN_05951</name>
</gene>
<reference evidence="2 3" key="1">
    <citation type="journal article" date="2018" name="Genome Biol. Evol.">
        <title>Multiple Roots of Fruiting Body Formation in Amoebozoa.</title>
        <authorList>
            <person name="Hillmann F."/>
            <person name="Forbes G."/>
            <person name="Novohradska S."/>
            <person name="Ferling I."/>
            <person name="Riege K."/>
            <person name="Groth M."/>
            <person name="Westermann M."/>
            <person name="Marz M."/>
            <person name="Spaller T."/>
            <person name="Winckler T."/>
            <person name="Schaap P."/>
            <person name="Glockner G."/>
        </authorList>
    </citation>
    <scope>NUCLEOTIDE SEQUENCE [LARGE SCALE GENOMIC DNA]</scope>
    <source>
        <strain evidence="2 3">Jena</strain>
    </source>
</reference>
<dbReference type="AlphaFoldDB" id="A0A2P6N7P9"/>
<name>A0A2P6N7P9_9EUKA</name>
<feature type="region of interest" description="Disordered" evidence="1">
    <location>
        <begin position="422"/>
        <end position="441"/>
    </location>
</feature>
<protein>
    <submittedName>
        <fullName evidence="2">Putative ankyrin repeat-containing protein</fullName>
    </submittedName>
</protein>
<dbReference type="STRING" id="1890364.A0A2P6N7P9"/>
<evidence type="ECO:0000313" key="3">
    <source>
        <dbReference type="Proteomes" id="UP000241769"/>
    </source>
</evidence>
<evidence type="ECO:0000256" key="1">
    <source>
        <dbReference type="SAM" id="MobiDB-lite"/>
    </source>
</evidence>
<dbReference type="Proteomes" id="UP000241769">
    <property type="component" value="Unassembled WGS sequence"/>
</dbReference>
<proteinExistence type="predicted"/>
<keyword evidence="3" id="KW-1185">Reference proteome</keyword>
<organism evidence="2 3">
    <name type="scientific">Planoprotostelium fungivorum</name>
    <dbReference type="NCBI Taxonomy" id="1890364"/>
    <lineage>
        <taxon>Eukaryota</taxon>
        <taxon>Amoebozoa</taxon>
        <taxon>Evosea</taxon>
        <taxon>Variosea</taxon>
        <taxon>Cavosteliida</taxon>
        <taxon>Cavosteliaceae</taxon>
        <taxon>Planoprotostelium</taxon>
    </lineage>
</organism>
<dbReference type="OrthoDB" id="76098at2759"/>
<dbReference type="InParanoid" id="A0A2P6N7P9"/>
<comment type="caution">
    <text evidence="2">The sequence shown here is derived from an EMBL/GenBank/DDBJ whole genome shotgun (WGS) entry which is preliminary data.</text>
</comment>
<dbReference type="Gene3D" id="1.25.40.20">
    <property type="entry name" value="Ankyrin repeat-containing domain"/>
    <property type="match status" value="1"/>
</dbReference>
<dbReference type="EMBL" id="MDYQ01000165">
    <property type="protein sequence ID" value="PRP79975.1"/>
    <property type="molecule type" value="Genomic_DNA"/>
</dbReference>
<accession>A0A2P6N7P9</accession>
<evidence type="ECO:0000313" key="2">
    <source>
        <dbReference type="EMBL" id="PRP79975.1"/>
    </source>
</evidence>
<dbReference type="InterPro" id="IPR036770">
    <property type="entry name" value="Ankyrin_rpt-contain_sf"/>
</dbReference>
<sequence length="441" mass="49496">MKRSVETERAQKHSVKRFRPNVDIILKPPEIPRGPDITLSFEELIAIGHCVDLVWNIYTPKVYIGRDAVGIIFQHLFSTATPCPGHNFPWNTIKCCRSAWLQDWYNVQLVCREWRDLAKDIVDPSFCNNWPIVQAARKNSVESVRSLLRSGRVDPHVENNWAIRNAINMGNLEMLKLLCQHGGADNFVPSVEELSGCACLNRVDVFREIHSQFKVDWSMNDNQILKVAASSGAEELVLMLLENHQVVQRGGLTTAFLSSLDGNHLELSCLLSSFEEFDAQGSSFLGLLAAIKNGNAEAVSLILCDDRIDVSTTLSSQPHGHFQLLRAAIVSRHEHTISLLLDQTSIDFLTNDAINHAFVLAAELGEMQALMVLLNDPRVDPTFSNNEAYKRAMSHGFSYIGDFLVDRHEGVAVLATVAQVTREEEEREQREEERQRGEGGL</sequence>
<dbReference type="SUPFAM" id="SSF48403">
    <property type="entry name" value="Ankyrin repeat"/>
    <property type="match status" value="1"/>
</dbReference>